<dbReference type="Proteomes" id="UP001162131">
    <property type="component" value="Unassembled WGS sequence"/>
</dbReference>
<dbReference type="AlphaFoldDB" id="A0AAU9I7Q9"/>
<accession>A0AAU9I7Q9</accession>
<comment type="caution">
    <text evidence="2">The sequence shown here is derived from an EMBL/GenBank/DDBJ whole genome shotgun (WGS) entry which is preliminary data.</text>
</comment>
<keyword evidence="1" id="KW-0175">Coiled coil</keyword>
<evidence type="ECO:0000313" key="3">
    <source>
        <dbReference type="Proteomes" id="UP001162131"/>
    </source>
</evidence>
<sequence length="154" mass="18020">MITTLRYSEGFFRNLSGYIGQSAPIRPQPTHLPPPQVSQPAPVVQVQEQQPELNPEPKHFKNEDLYLDYEDKPARSQAPLSKSATGLSYNKREWILRQRQDLSEEINKAKSRVDEENARRDQILKQEQEKINEVYAAQRKLEDLMREQSSRLFK</sequence>
<feature type="coiled-coil region" evidence="1">
    <location>
        <begin position="92"/>
        <end position="147"/>
    </location>
</feature>
<proteinExistence type="predicted"/>
<gene>
    <name evidence="2" type="ORF">BSTOLATCC_MIC1174</name>
</gene>
<name>A0AAU9I7Q9_9CILI</name>
<reference evidence="2" key="1">
    <citation type="submission" date="2021-09" db="EMBL/GenBank/DDBJ databases">
        <authorList>
            <consortium name="AG Swart"/>
            <person name="Singh M."/>
            <person name="Singh A."/>
            <person name="Seah K."/>
            <person name="Emmerich C."/>
        </authorList>
    </citation>
    <scope>NUCLEOTIDE SEQUENCE</scope>
    <source>
        <strain evidence="2">ATCC30299</strain>
    </source>
</reference>
<evidence type="ECO:0000256" key="1">
    <source>
        <dbReference type="SAM" id="Coils"/>
    </source>
</evidence>
<protein>
    <submittedName>
        <fullName evidence="2">Uncharacterized protein</fullName>
    </submittedName>
</protein>
<keyword evidence="3" id="KW-1185">Reference proteome</keyword>
<organism evidence="2 3">
    <name type="scientific">Blepharisma stoltei</name>
    <dbReference type="NCBI Taxonomy" id="1481888"/>
    <lineage>
        <taxon>Eukaryota</taxon>
        <taxon>Sar</taxon>
        <taxon>Alveolata</taxon>
        <taxon>Ciliophora</taxon>
        <taxon>Postciliodesmatophora</taxon>
        <taxon>Heterotrichea</taxon>
        <taxon>Heterotrichida</taxon>
        <taxon>Blepharismidae</taxon>
        <taxon>Blepharisma</taxon>
    </lineage>
</organism>
<evidence type="ECO:0000313" key="2">
    <source>
        <dbReference type="EMBL" id="CAG9310322.1"/>
    </source>
</evidence>
<dbReference type="EMBL" id="CAJZBQ010000002">
    <property type="protein sequence ID" value="CAG9310322.1"/>
    <property type="molecule type" value="Genomic_DNA"/>
</dbReference>